<name>A0A5D3E9V4_9BACE</name>
<evidence type="ECO:0000313" key="1">
    <source>
        <dbReference type="EMBL" id="TYK32814.1"/>
    </source>
</evidence>
<evidence type="ECO:0008006" key="3">
    <source>
        <dbReference type="Google" id="ProtNLM"/>
    </source>
</evidence>
<organism evidence="1 2">
    <name type="scientific">Bacteroides pyogenes</name>
    <dbReference type="NCBI Taxonomy" id="310300"/>
    <lineage>
        <taxon>Bacteria</taxon>
        <taxon>Pseudomonadati</taxon>
        <taxon>Bacteroidota</taxon>
        <taxon>Bacteroidia</taxon>
        <taxon>Bacteroidales</taxon>
        <taxon>Bacteroidaceae</taxon>
        <taxon>Bacteroides</taxon>
    </lineage>
</organism>
<gene>
    <name evidence="1" type="ORF">FNJ60_10410</name>
</gene>
<keyword evidence="2" id="KW-1185">Reference proteome</keyword>
<dbReference type="EMBL" id="VKLW01000023">
    <property type="protein sequence ID" value="TYK32814.1"/>
    <property type="molecule type" value="Genomic_DNA"/>
</dbReference>
<dbReference type="GO" id="GO:0006355">
    <property type="term" value="P:regulation of DNA-templated transcription"/>
    <property type="evidence" value="ECO:0007669"/>
    <property type="project" value="InterPro"/>
</dbReference>
<proteinExistence type="predicted"/>
<comment type="caution">
    <text evidence="1">The sequence shown here is derived from an EMBL/GenBank/DDBJ whole genome shotgun (WGS) entry which is preliminary data.</text>
</comment>
<dbReference type="Proteomes" id="UP000324383">
    <property type="component" value="Unassembled WGS sequence"/>
</dbReference>
<dbReference type="SUPFAM" id="SSF47598">
    <property type="entry name" value="Ribbon-helix-helix"/>
    <property type="match status" value="1"/>
</dbReference>
<dbReference type="AlphaFoldDB" id="A0A5D3E9V4"/>
<dbReference type="InterPro" id="IPR010985">
    <property type="entry name" value="Ribbon_hlx_hlx"/>
</dbReference>
<dbReference type="Gene3D" id="1.10.1220.10">
    <property type="entry name" value="Met repressor-like"/>
    <property type="match status" value="1"/>
</dbReference>
<dbReference type="RefSeq" id="WP_148730646.1">
    <property type="nucleotide sequence ID" value="NZ_VKLW01000023.1"/>
</dbReference>
<protein>
    <recommendedName>
        <fullName evidence="3">DUF3408 domain-containing protein</fullName>
    </recommendedName>
</protein>
<accession>A0A5D3E9V4</accession>
<dbReference type="InterPro" id="IPR013321">
    <property type="entry name" value="Arc_rbn_hlx_hlx"/>
</dbReference>
<reference evidence="1 2" key="1">
    <citation type="submission" date="2019-07" db="EMBL/GenBank/DDBJ databases">
        <title>Draft Genome Sequences of Bacteroides pyogenes Strains Isolated from the Uterus Holstein Dairy Cows with Metritis.</title>
        <authorList>
            <person name="Cunha F."/>
            <person name="Galvao K.N."/>
            <person name="Jeon S.J."/>
            <person name="Jeong K.C."/>
        </authorList>
    </citation>
    <scope>NUCLEOTIDE SEQUENCE [LARGE SCALE GENOMIC DNA]</scope>
    <source>
        <strain evidence="1 2">KG-31</strain>
    </source>
</reference>
<sequence length="129" mass="14566">MNKENKSKTSVLALVKAGKAEAEKMQNIKSVIPSISTSEEIVDGITDYESDENLIKNKSNEGLEMLLAKKEIKDSESVKISRDLHRELKILSSMSGVSMMQMISNLIESFLEENKKEISAYRKKYFSSK</sequence>
<evidence type="ECO:0000313" key="2">
    <source>
        <dbReference type="Proteomes" id="UP000324383"/>
    </source>
</evidence>